<evidence type="ECO:0000313" key="8">
    <source>
        <dbReference type="Proteomes" id="UP000092445"/>
    </source>
</evidence>
<dbReference type="PANTHER" id="PTHR10609:SF14">
    <property type="entry name" value="BIOTINIDASE"/>
    <property type="match status" value="1"/>
</dbReference>
<proteinExistence type="inferred from homology"/>
<dbReference type="Proteomes" id="UP000092445">
    <property type="component" value="Unassembled WGS sequence"/>
</dbReference>
<dbReference type="CDD" id="cd07567">
    <property type="entry name" value="biotinidase_like"/>
    <property type="match status" value="1"/>
</dbReference>
<accession>A0A1A9ZEH4</accession>
<keyword evidence="2" id="KW-0732">Signal</keyword>
<evidence type="ECO:0000256" key="2">
    <source>
        <dbReference type="ARBA" id="ARBA00022729"/>
    </source>
</evidence>
<dbReference type="Pfam" id="PF00795">
    <property type="entry name" value="CN_hydrolase"/>
    <property type="match status" value="1"/>
</dbReference>
<keyword evidence="3" id="KW-0378">Hydrolase</keyword>
<dbReference type="InterPro" id="IPR012101">
    <property type="entry name" value="Biotinidase-like_euk"/>
</dbReference>
<dbReference type="EnsemblMetazoa" id="GPAI012209-RA">
    <property type="protein sequence ID" value="GPAI012209-PA"/>
    <property type="gene ID" value="GPAI012209"/>
</dbReference>
<dbReference type="Pfam" id="PF19018">
    <property type="entry name" value="Vanin_C"/>
    <property type="match status" value="1"/>
</dbReference>
<keyword evidence="5" id="KW-0812">Transmembrane</keyword>
<dbReference type="InterPro" id="IPR043957">
    <property type="entry name" value="Vanin_C"/>
</dbReference>
<dbReference type="AlphaFoldDB" id="A0A1A9ZEH4"/>
<feature type="transmembrane region" description="Helical" evidence="5">
    <location>
        <begin position="12"/>
        <end position="34"/>
    </location>
</feature>
<organism evidence="7 8">
    <name type="scientific">Glossina pallidipes</name>
    <name type="common">Tsetse fly</name>
    <dbReference type="NCBI Taxonomy" id="7398"/>
    <lineage>
        <taxon>Eukaryota</taxon>
        <taxon>Metazoa</taxon>
        <taxon>Ecdysozoa</taxon>
        <taxon>Arthropoda</taxon>
        <taxon>Hexapoda</taxon>
        <taxon>Insecta</taxon>
        <taxon>Pterygota</taxon>
        <taxon>Neoptera</taxon>
        <taxon>Endopterygota</taxon>
        <taxon>Diptera</taxon>
        <taxon>Brachycera</taxon>
        <taxon>Muscomorpha</taxon>
        <taxon>Hippoboscoidea</taxon>
        <taxon>Glossinidae</taxon>
        <taxon>Glossina</taxon>
    </lineage>
</organism>
<dbReference type="STRING" id="7398.A0A1A9ZEH4"/>
<keyword evidence="8" id="KW-1185">Reference proteome</keyword>
<dbReference type="InterPro" id="IPR036526">
    <property type="entry name" value="C-N_Hydrolase_sf"/>
</dbReference>
<name>A0A1A9ZEH4_GLOPL</name>
<feature type="domain" description="CN hydrolase" evidence="6">
    <location>
        <begin position="50"/>
        <end position="315"/>
    </location>
</feature>
<sequence length="570" mass="64842">MHYKFSLKDEMILTVIMALKAEGVTVLLGFVLILCIGSSEEVSLPSDPTYNAGVVEFVPAKVGMPKDLVIDNLKRIKAIIESEATKDLDILVFPEYILNNMDMKTYIPDPKDGIVPCEVTNYDWFLTELSCAARSRQLYLVVNMLEKEFCLPFANQRKCHPSGYNTFNTNVVLDRQGRVISRYRKSHLFRYEWYSTDILETPQLATFTTDFGVTFGHFICFDMLYYEPAEQLVKEKNVTDIIYPTHWFSELPFLTAVQNQEGWAFANDVNLLAADASYPSQQNTGSGIYAGRLGRLSAAIFQEPTTKLLIAQVPKSEYRSSYQMPTTIEPVFMPQLVTPRFTKLDLQRDYNVDVFTTKLLEENFTTVNEMLCHRSFCCDFQIERQKIGDSPSHQAYRFRLAAYSGTETTFQRVSSSNQSLCAVIACTGSDLYTCGYIFPESVAVGNKYYFSKLQISGDFVKAKRSLIMPSTLNANIMPLKPNVDFTWQEVESSKTKRITLNLSRPQMDLLTFGIWSNYYSTVDNTHNLDSIVNLKQPIALTSSAVTPFSFKSFQIIFSIILIVSLKTQFN</sequence>
<dbReference type="VEuPathDB" id="VectorBase:GPAI012209"/>
<evidence type="ECO:0000256" key="3">
    <source>
        <dbReference type="ARBA" id="ARBA00022801"/>
    </source>
</evidence>
<comment type="similarity">
    <text evidence="1">Belongs to the carbon-nitrogen hydrolase superfamily. BTD/VNN family.</text>
</comment>
<evidence type="ECO:0000256" key="5">
    <source>
        <dbReference type="SAM" id="Phobius"/>
    </source>
</evidence>
<keyword evidence="4" id="KW-0325">Glycoprotein</keyword>
<reference evidence="8" key="1">
    <citation type="submission" date="2014-03" db="EMBL/GenBank/DDBJ databases">
        <authorList>
            <person name="Aksoy S."/>
            <person name="Warren W."/>
            <person name="Wilson R.K."/>
        </authorList>
    </citation>
    <scope>NUCLEOTIDE SEQUENCE [LARGE SCALE GENOMIC DNA]</scope>
    <source>
        <strain evidence="8">IAEA</strain>
    </source>
</reference>
<evidence type="ECO:0000256" key="1">
    <source>
        <dbReference type="ARBA" id="ARBA00008225"/>
    </source>
</evidence>
<dbReference type="GO" id="GO:0016811">
    <property type="term" value="F:hydrolase activity, acting on carbon-nitrogen (but not peptide) bonds, in linear amides"/>
    <property type="evidence" value="ECO:0007669"/>
    <property type="project" value="InterPro"/>
</dbReference>
<reference evidence="7" key="2">
    <citation type="submission" date="2020-05" db="UniProtKB">
        <authorList>
            <consortium name="EnsemblMetazoa"/>
        </authorList>
    </citation>
    <scope>IDENTIFICATION</scope>
    <source>
        <strain evidence="7">IAEA</strain>
    </source>
</reference>
<evidence type="ECO:0000313" key="7">
    <source>
        <dbReference type="EnsemblMetazoa" id="GPAI012209-PA"/>
    </source>
</evidence>
<dbReference type="PROSITE" id="PS50263">
    <property type="entry name" value="CN_HYDROLASE"/>
    <property type="match status" value="1"/>
</dbReference>
<dbReference type="InterPro" id="IPR003010">
    <property type="entry name" value="C-N_Hydrolase"/>
</dbReference>
<dbReference type="PANTHER" id="PTHR10609">
    <property type="entry name" value="BIOTINIDASE-RELATED"/>
    <property type="match status" value="1"/>
</dbReference>
<keyword evidence="5" id="KW-0472">Membrane</keyword>
<dbReference type="SUPFAM" id="SSF56317">
    <property type="entry name" value="Carbon-nitrogen hydrolase"/>
    <property type="match status" value="1"/>
</dbReference>
<evidence type="ECO:0000256" key="4">
    <source>
        <dbReference type="ARBA" id="ARBA00023180"/>
    </source>
</evidence>
<keyword evidence="5" id="KW-1133">Transmembrane helix</keyword>
<evidence type="ECO:0000259" key="6">
    <source>
        <dbReference type="PROSITE" id="PS50263"/>
    </source>
</evidence>
<dbReference type="InterPro" id="IPR040154">
    <property type="entry name" value="Biotinidase/VNN"/>
</dbReference>
<protein>
    <recommendedName>
        <fullName evidence="6">CN hydrolase domain-containing protein</fullName>
    </recommendedName>
</protein>
<dbReference type="Gene3D" id="3.60.110.10">
    <property type="entry name" value="Carbon-nitrogen hydrolase"/>
    <property type="match status" value="1"/>
</dbReference>